<organism evidence="1 2">
    <name type="scientific">Taphrina deformans (strain PYCC 5710 / ATCC 11124 / CBS 356.35 / IMI 108563 / JCM 9778 / NBRC 8474)</name>
    <name type="common">Peach leaf curl fungus</name>
    <name type="synonym">Lalaria deformans</name>
    <dbReference type="NCBI Taxonomy" id="1097556"/>
    <lineage>
        <taxon>Eukaryota</taxon>
        <taxon>Fungi</taxon>
        <taxon>Dikarya</taxon>
        <taxon>Ascomycota</taxon>
        <taxon>Taphrinomycotina</taxon>
        <taxon>Taphrinomycetes</taxon>
        <taxon>Taphrinales</taxon>
        <taxon>Taphrinaceae</taxon>
        <taxon>Taphrina</taxon>
    </lineage>
</organism>
<dbReference type="EMBL" id="CAHR02000344">
    <property type="protein sequence ID" value="CCG84910.1"/>
    <property type="molecule type" value="Genomic_DNA"/>
</dbReference>
<dbReference type="Proteomes" id="UP000013776">
    <property type="component" value="Unassembled WGS sequence"/>
</dbReference>
<accession>R4XGJ8</accession>
<proteinExistence type="predicted"/>
<protein>
    <submittedName>
        <fullName evidence="1">Uncharacterized protein</fullName>
    </submittedName>
</protein>
<sequence>MVEPVNLHRKASISVDSTCKNVGADDIKFIVDVDYNGRNIFFTAKQNIDKFGATTGTGSPGQDAYGTADFYHTACRAYRWDKDFALLCTNEYFVTATATVTVDGPTRDVAAVPAGASLEAQNIKNPATPGNEKTTLTTVSADSVTSSTTLDASLVSKSGGYMEQTVKVIFAADCPRGADYLEAKVIASYNGKQISYTGKSNVDYWGMNKSGGGYDKPITDDKQFFHSGCRHAVGFTMCRYDYYGVLDVTVRVHGKSPGIDIGIHGIKDRLAWRKPTVFETCQTFSSKEKMVCPTPSKATPALPCPISGIATKRI</sequence>
<name>R4XGJ8_TAPDE</name>
<evidence type="ECO:0000313" key="2">
    <source>
        <dbReference type="Proteomes" id="UP000013776"/>
    </source>
</evidence>
<evidence type="ECO:0000313" key="1">
    <source>
        <dbReference type="EMBL" id="CCG84910.1"/>
    </source>
</evidence>
<dbReference type="VEuPathDB" id="FungiDB:TAPDE_005406"/>
<dbReference type="AlphaFoldDB" id="R4XGJ8"/>
<keyword evidence="2" id="KW-1185">Reference proteome</keyword>
<comment type="caution">
    <text evidence="1">The sequence shown here is derived from an EMBL/GenBank/DDBJ whole genome shotgun (WGS) entry which is preliminary data.</text>
</comment>
<gene>
    <name evidence="1" type="ORF">TAPDE_005406</name>
</gene>
<reference evidence="1 2" key="1">
    <citation type="journal article" date="2013" name="MBio">
        <title>Genome sequencing of the plant pathogen Taphrina deformans, the causal agent of peach leaf curl.</title>
        <authorList>
            <person name="Cisse O.H."/>
            <person name="Almeida J.M.G.C.F."/>
            <person name="Fonseca A."/>
            <person name="Kumar A.A."/>
            <person name="Salojaervi J."/>
            <person name="Overmyer K."/>
            <person name="Hauser P.M."/>
            <person name="Pagni M."/>
        </authorList>
    </citation>
    <scope>NUCLEOTIDE SEQUENCE [LARGE SCALE GENOMIC DNA]</scope>
    <source>
        <strain evidence="2">PYCC 5710 / ATCC 11124 / CBS 356.35 / IMI 108563 / JCM 9778 / NBRC 8474</strain>
    </source>
</reference>